<keyword evidence="4" id="KW-0472">Membrane</keyword>
<dbReference type="PANTHER" id="PTHR33227:SF18">
    <property type="entry name" value="STIGMA-SPECIFIC STIG1-LIKE PROTEIN 3"/>
    <property type="match status" value="1"/>
</dbReference>
<gene>
    <name evidence="5" type="ORF">MANES_03G133800</name>
</gene>
<keyword evidence="2" id="KW-0732">Signal</keyword>
<evidence type="ECO:0008006" key="6">
    <source>
        <dbReference type="Google" id="ProtNLM"/>
    </source>
</evidence>
<dbReference type="Pfam" id="PF04885">
    <property type="entry name" value="Stig1"/>
    <property type="match status" value="1"/>
</dbReference>
<protein>
    <recommendedName>
        <fullName evidence="6">Stigma-specific STIG1-like protein 1</fullName>
    </recommendedName>
</protein>
<accession>A0A2C9W775</accession>
<dbReference type="STRING" id="3983.A0A2C9W775"/>
<evidence type="ECO:0000313" key="5">
    <source>
        <dbReference type="EMBL" id="OAY55176.1"/>
    </source>
</evidence>
<keyword evidence="4" id="KW-0812">Transmembrane</keyword>
<dbReference type="EMBL" id="CM004389">
    <property type="protein sequence ID" value="OAY55176.1"/>
    <property type="molecule type" value="Genomic_DNA"/>
</dbReference>
<comment type="similarity">
    <text evidence="1">Belongs to the STIG1 family.</text>
</comment>
<evidence type="ECO:0000256" key="4">
    <source>
        <dbReference type="SAM" id="Phobius"/>
    </source>
</evidence>
<reference evidence="5" key="1">
    <citation type="submission" date="2016-02" db="EMBL/GenBank/DDBJ databases">
        <title>WGS assembly of Manihot esculenta.</title>
        <authorList>
            <person name="Bredeson J.V."/>
            <person name="Prochnik S.E."/>
            <person name="Lyons J.B."/>
            <person name="Schmutz J."/>
            <person name="Grimwood J."/>
            <person name="Vrebalov J."/>
            <person name="Bart R.S."/>
            <person name="Amuge T."/>
            <person name="Ferguson M.E."/>
            <person name="Green R."/>
            <person name="Putnam N."/>
            <person name="Stites J."/>
            <person name="Rounsley S."/>
            <person name="Rokhsar D.S."/>
        </authorList>
    </citation>
    <scope>NUCLEOTIDE SEQUENCE [LARGE SCALE GENOMIC DNA]</scope>
    <source>
        <tissue evidence="5">Leaf</tissue>
    </source>
</reference>
<feature type="transmembrane region" description="Helical" evidence="4">
    <location>
        <begin position="6"/>
        <end position="25"/>
    </location>
</feature>
<proteinExistence type="inferred from homology"/>
<name>A0A2C9W775_MANES</name>
<feature type="region of interest" description="Disordered" evidence="3">
    <location>
        <begin position="34"/>
        <end position="53"/>
    </location>
</feature>
<evidence type="ECO:0000256" key="2">
    <source>
        <dbReference type="ARBA" id="ARBA00022729"/>
    </source>
</evidence>
<keyword evidence="4" id="KW-1133">Transmembrane helix</keyword>
<dbReference type="PANTHER" id="PTHR33227">
    <property type="entry name" value="STIGMA-SPECIFIC STIG1-LIKE PROTEIN 3"/>
    <property type="match status" value="1"/>
</dbReference>
<dbReference type="InterPro" id="IPR006969">
    <property type="entry name" value="Stig-like"/>
</dbReference>
<dbReference type="AlphaFoldDB" id="A0A2C9W775"/>
<evidence type="ECO:0000256" key="1">
    <source>
        <dbReference type="ARBA" id="ARBA00006010"/>
    </source>
</evidence>
<feature type="compositionally biased region" description="Polar residues" evidence="3">
    <location>
        <begin position="40"/>
        <end position="53"/>
    </location>
</feature>
<sequence length="163" mass="18333">MELTKIIFFIAITMAVSITVTIRSIGEVEEKPPLFPRSINEGSSSNTLSEGLTTQEENRIMPSKRLSRFLAEEKNPRAADHCRKDNEICNLLGGKNQTCCNNKCMDLSEDRNNCGACKNKCHFSQTCCRGQCVNLSYDKRHCGSCNNRCEKGEYCVYGLCHYA</sequence>
<organism evidence="5">
    <name type="scientific">Manihot esculenta</name>
    <name type="common">Cassava</name>
    <name type="synonym">Jatropha manihot</name>
    <dbReference type="NCBI Taxonomy" id="3983"/>
    <lineage>
        <taxon>Eukaryota</taxon>
        <taxon>Viridiplantae</taxon>
        <taxon>Streptophyta</taxon>
        <taxon>Embryophyta</taxon>
        <taxon>Tracheophyta</taxon>
        <taxon>Spermatophyta</taxon>
        <taxon>Magnoliopsida</taxon>
        <taxon>eudicotyledons</taxon>
        <taxon>Gunneridae</taxon>
        <taxon>Pentapetalae</taxon>
        <taxon>rosids</taxon>
        <taxon>fabids</taxon>
        <taxon>Malpighiales</taxon>
        <taxon>Euphorbiaceae</taxon>
        <taxon>Crotonoideae</taxon>
        <taxon>Manihoteae</taxon>
        <taxon>Manihot</taxon>
    </lineage>
</organism>
<evidence type="ECO:0000256" key="3">
    <source>
        <dbReference type="SAM" id="MobiDB-lite"/>
    </source>
</evidence>